<dbReference type="Pfam" id="PF13601">
    <property type="entry name" value="HTH_34"/>
    <property type="match status" value="1"/>
</dbReference>
<accession>A0A5B0ENZ1</accession>
<evidence type="ECO:0000259" key="1">
    <source>
        <dbReference type="Pfam" id="PF13601"/>
    </source>
</evidence>
<gene>
    <name evidence="2" type="ORF">FQ154_04365</name>
</gene>
<dbReference type="EMBL" id="VOBL01000003">
    <property type="protein sequence ID" value="KAA0978989.1"/>
    <property type="molecule type" value="Genomic_DNA"/>
</dbReference>
<dbReference type="SUPFAM" id="SSF46785">
    <property type="entry name" value="Winged helix' DNA-binding domain"/>
    <property type="match status" value="1"/>
</dbReference>
<dbReference type="InterPro" id="IPR036390">
    <property type="entry name" value="WH_DNA-bd_sf"/>
</dbReference>
<dbReference type="PANTHER" id="PTHR37318">
    <property type="entry name" value="BSL7504 PROTEIN"/>
    <property type="match status" value="1"/>
</dbReference>
<evidence type="ECO:0000313" key="2">
    <source>
        <dbReference type="EMBL" id="KAA0978989.1"/>
    </source>
</evidence>
<dbReference type="OrthoDB" id="4952043at2"/>
<comment type="caution">
    <text evidence="2">The sequence shown here is derived from an EMBL/GenBank/DDBJ whole genome shotgun (WGS) entry which is preliminary data.</text>
</comment>
<proteinExistence type="predicted"/>
<dbReference type="RefSeq" id="WP_007271938.1">
    <property type="nucleotide sequence ID" value="NZ_VOBL01000003.1"/>
</dbReference>
<dbReference type="AlphaFoldDB" id="A0A5B0ENZ1"/>
<dbReference type="InterPro" id="IPR036388">
    <property type="entry name" value="WH-like_DNA-bd_sf"/>
</dbReference>
<sequence length="101" mass="11014">MSAPSNPAVFDELIHAPVRLRICASLAPVAWAEFAQLRDALGVADSVLSKRLKQLVHARYAHIERFTKGGRSHARVALTVEGRKAYVGHVAALRAMLEVDS</sequence>
<organism evidence="2 3">
    <name type="scientific">Paeniglutamicibacter gangotriensis</name>
    <dbReference type="NCBI Taxonomy" id="254787"/>
    <lineage>
        <taxon>Bacteria</taxon>
        <taxon>Bacillati</taxon>
        <taxon>Actinomycetota</taxon>
        <taxon>Actinomycetes</taxon>
        <taxon>Micrococcales</taxon>
        <taxon>Micrococcaceae</taxon>
        <taxon>Paeniglutamicibacter</taxon>
    </lineage>
</organism>
<dbReference type="PANTHER" id="PTHR37318:SF1">
    <property type="entry name" value="BSL7504 PROTEIN"/>
    <property type="match status" value="1"/>
</dbReference>
<reference evidence="2 3" key="1">
    <citation type="submission" date="2019-07" db="EMBL/GenBank/DDBJ databases">
        <title>Analysis of the biochemical properties, biological activity and biotechnological potential of siderophores and biosurfactants produced by Antarctic psychrotolerant bacteria.</title>
        <authorList>
            <person name="Styczynski M."/>
            <person name="Krucon T."/>
            <person name="Decewicz P."/>
            <person name="Dziewit L."/>
        </authorList>
    </citation>
    <scope>NUCLEOTIDE SEQUENCE [LARGE SCALE GENOMIC DNA]</scope>
    <source>
        <strain evidence="2 3">ANT_H27</strain>
    </source>
</reference>
<name>A0A5B0ENZ1_9MICC</name>
<feature type="domain" description="Winged helix DNA-binding" evidence="1">
    <location>
        <begin position="18"/>
        <end position="96"/>
    </location>
</feature>
<dbReference type="InterPro" id="IPR027395">
    <property type="entry name" value="WH_DNA-bd_dom"/>
</dbReference>
<protein>
    <submittedName>
        <fullName evidence="2">Helix-turn-helix domain-containing protein</fullName>
    </submittedName>
</protein>
<dbReference type="Proteomes" id="UP000323856">
    <property type="component" value="Unassembled WGS sequence"/>
</dbReference>
<evidence type="ECO:0000313" key="3">
    <source>
        <dbReference type="Proteomes" id="UP000323856"/>
    </source>
</evidence>
<dbReference type="Gene3D" id="1.10.10.10">
    <property type="entry name" value="Winged helix-like DNA-binding domain superfamily/Winged helix DNA-binding domain"/>
    <property type="match status" value="1"/>
</dbReference>